<accession>A0A3A3GFX2</accession>
<keyword evidence="3" id="KW-0282">Flagellum</keyword>
<feature type="region of interest" description="Disordered" evidence="1">
    <location>
        <begin position="288"/>
        <end position="308"/>
    </location>
</feature>
<dbReference type="InterPro" id="IPR021136">
    <property type="entry name" value="Flagellar_hook_control-like_C"/>
</dbReference>
<keyword evidence="3" id="KW-0966">Cell projection</keyword>
<dbReference type="Pfam" id="PF02120">
    <property type="entry name" value="Flg_hook"/>
    <property type="match status" value="1"/>
</dbReference>
<dbReference type="Proteomes" id="UP000266327">
    <property type="component" value="Unassembled WGS sequence"/>
</dbReference>
<dbReference type="AlphaFoldDB" id="A0A3A3GFX2"/>
<evidence type="ECO:0000313" key="3">
    <source>
        <dbReference type="EMBL" id="RJG01156.1"/>
    </source>
</evidence>
<evidence type="ECO:0000256" key="1">
    <source>
        <dbReference type="SAM" id="MobiDB-lite"/>
    </source>
</evidence>
<dbReference type="OrthoDB" id="5296742at2"/>
<keyword evidence="3" id="KW-0969">Cilium</keyword>
<name>A0A3A3GFX2_9BURK</name>
<evidence type="ECO:0000259" key="2">
    <source>
        <dbReference type="Pfam" id="PF02120"/>
    </source>
</evidence>
<dbReference type="Gene3D" id="3.30.750.140">
    <property type="match status" value="1"/>
</dbReference>
<sequence>MLPRADLNATRPVAYVEAPIPVGGSGDARQEVFHRLNQIKLGQQVQAKVLERQPDGSFMVRLADTTARMSLPEGTKTGDTLAMTLLARQPRPTFILEQDAAVNGGARTTLSSAGRLIDQLLQSSQQNGTSTAALGSTPVLPAPAANPALLASALQSALSASGLFYESHLAEWVKGARPLSALRQEPQAQAAQSLAPQPANGLTDAALLRHLAQRWTDSGRPIAELVQELDARAGNAQALLGLLGEADGMAQQTPQTAQILNAQLNALETQRLMWQGELWPGQKMTWEVSRDAPDGGQGQPQEQQESWQSTVKFELPHLGAVSATIHLSGERVSILVNTDSANSANLLRAHGGELALALKAAGSPLDALMVNDDGKA</sequence>
<protein>
    <submittedName>
        <fullName evidence="3">Flagellar hook-length control protein FliK</fullName>
    </submittedName>
</protein>
<dbReference type="InterPro" id="IPR038610">
    <property type="entry name" value="FliK-like_C_sf"/>
</dbReference>
<dbReference type="EMBL" id="QYUQ01000002">
    <property type="protein sequence ID" value="RJG01156.1"/>
    <property type="molecule type" value="Genomic_DNA"/>
</dbReference>
<dbReference type="RefSeq" id="WP_119784606.1">
    <property type="nucleotide sequence ID" value="NZ_QYUQ01000002.1"/>
</dbReference>
<keyword evidence="4" id="KW-1185">Reference proteome</keyword>
<reference evidence="4" key="1">
    <citation type="submission" date="2018-09" db="EMBL/GenBank/DDBJ databases">
        <authorList>
            <person name="Zhu H."/>
        </authorList>
    </citation>
    <scope>NUCLEOTIDE SEQUENCE [LARGE SCALE GENOMIC DNA]</scope>
    <source>
        <strain evidence="4">K1S02-23</strain>
    </source>
</reference>
<feature type="domain" description="Flagellar hook-length control protein-like C-terminal" evidence="2">
    <location>
        <begin position="297"/>
        <end position="374"/>
    </location>
</feature>
<proteinExistence type="predicted"/>
<organism evidence="3 4">
    <name type="scientific">Noviherbaspirillum sedimenti</name>
    <dbReference type="NCBI Taxonomy" id="2320865"/>
    <lineage>
        <taxon>Bacteria</taxon>
        <taxon>Pseudomonadati</taxon>
        <taxon>Pseudomonadota</taxon>
        <taxon>Betaproteobacteria</taxon>
        <taxon>Burkholderiales</taxon>
        <taxon>Oxalobacteraceae</taxon>
        <taxon>Noviherbaspirillum</taxon>
    </lineage>
</organism>
<evidence type="ECO:0000313" key="4">
    <source>
        <dbReference type="Proteomes" id="UP000266327"/>
    </source>
</evidence>
<gene>
    <name evidence="3" type="ORF">D3878_05800</name>
</gene>
<comment type="caution">
    <text evidence="3">The sequence shown here is derived from an EMBL/GenBank/DDBJ whole genome shotgun (WGS) entry which is preliminary data.</text>
</comment>